<dbReference type="KEGG" id="mpro:BJP34_35390"/>
<accession>A0A1D8U286</accession>
<dbReference type="AlphaFoldDB" id="A0A1D8U286"/>
<proteinExistence type="predicted"/>
<name>A0A1D8U286_9CYAN</name>
<gene>
    <name evidence="2" type="ORF">BJP34_35390</name>
</gene>
<dbReference type="EMBL" id="CP017599">
    <property type="protein sequence ID" value="AOX04012.1"/>
    <property type="molecule type" value="Genomic_DNA"/>
</dbReference>
<evidence type="ECO:0000313" key="2">
    <source>
        <dbReference type="EMBL" id="AOX04012.1"/>
    </source>
</evidence>
<dbReference type="Proteomes" id="UP000177870">
    <property type="component" value="Chromosome"/>
</dbReference>
<evidence type="ECO:0000313" key="3">
    <source>
        <dbReference type="Proteomes" id="UP000177870"/>
    </source>
</evidence>
<organism evidence="2 3">
    <name type="scientific">Moorena producens PAL-8-15-08-1</name>
    <dbReference type="NCBI Taxonomy" id="1458985"/>
    <lineage>
        <taxon>Bacteria</taxon>
        <taxon>Bacillati</taxon>
        <taxon>Cyanobacteriota</taxon>
        <taxon>Cyanophyceae</taxon>
        <taxon>Coleofasciculales</taxon>
        <taxon>Coleofasciculaceae</taxon>
        <taxon>Moorena</taxon>
    </lineage>
</organism>
<protein>
    <submittedName>
        <fullName evidence="2">Uncharacterized protein</fullName>
    </submittedName>
</protein>
<evidence type="ECO:0000256" key="1">
    <source>
        <dbReference type="SAM" id="MobiDB-lite"/>
    </source>
</evidence>
<sequence length="165" mass="17687">MESTDLINQNPRSPILVKMPGEDGSTGSTIDQSMPREVALEHGVNTLVNDVVDQALVQVKSNQELQLVREKVATVMGDTLNEIAAEHPQCQSPLATGVSPMNINTNTNTNTNTINSAVDCGISRAKQVQELGFTEFTAELINSTFDAIMGATIKQGKLSRSSPSM</sequence>
<feature type="compositionally biased region" description="Polar residues" evidence="1">
    <location>
        <begin position="1"/>
        <end position="12"/>
    </location>
</feature>
<feature type="region of interest" description="Disordered" evidence="1">
    <location>
        <begin position="1"/>
        <end position="31"/>
    </location>
</feature>
<reference evidence="3" key="1">
    <citation type="submission" date="2016-10" db="EMBL/GenBank/DDBJ databases">
        <title>Comparative genomics uncovers the prolific and rare metabolic potential of the cyanobacterial genus Moorea.</title>
        <authorList>
            <person name="Leao T."/>
            <person name="Castelao G."/>
            <person name="Korobeynikov A."/>
            <person name="Monroe E.A."/>
            <person name="Podell S."/>
            <person name="Glukhov E."/>
            <person name="Allen E."/>
            <person name="Gerwick W.H."/>
            <person name="Gerwick L."/>
        </authorList>
    </citation>
    <scope>NUCLEOTIDE SEQUENCE [LARGE SCALE GENOMIC DNA]</scope>
    <source>
        <strain evidence="3">PAL-8-15-08-1</strain>
    </source>
</reference>